<dbReference type="InterPro" id="IPR022782">
    <property type="entry name" value="AIP3-like_C"/>
</dbReference>
<feature type="domain" description="Actin interacting protein 3-like C-terminal" evidence="4">
    <location>
        <begin position="59"/>
        <end position="142"/>
    </location>
</feature>
<organism evidence="5 6">
    <name type="scientific">Daphnia galeata</name>
    <dbReference type="NCBI Taxonomy" id="27404"/>
    <lineage>
        <taxon>Eukaryota</taxon>
        <taxon>Metazoa</taxon>
        <taxon>Ecdysozoa</taxon>
        <taxon>Arthropoda</taxon>
        <taxon>Crustacea</taxon>
        <taxon>Branchiopoda</taxon>
        <taxon>Diplostraca</taxon>
        <taxon>Cladocera</taxon>
        <taxon>Anomopoda</taxon>
        <taxon>Daphniidae</taxon>
        <taxon>Daphnia</taxon>
    </lineage>
</organism>
<accession>A0A8J2RVK9</accession>
<evidence type="ECO:0000313" key="6">
    <source>
        <dbReference type="Proteomes" id="UP000789390"/>
    </source>
</evidence>
<comment type="caution">
    <text evidence="5">The sequence shown here is derived from an EMBL/GenBank/DDBJ whole genome shotgun (WGS) entry which is preliminary data.</text>
</comment>
<feature type="coiled-coil region" evidence="2">
    <location>
        <begin position="545"/>
        <end position="579"/>
    </location>
</feature>
<evidence type="ECO:0000259" key="4">
    <source>
        <dbReference type="Pfam" id="PF03915"/>
    </source>
</evidence>
<dbReference type="PANTHER" id="PTHR22741:SF10">
    <property type="entry name" value="COILED-COIL DOMAIN-CONTAINING PROTEIN CG32809"/>
    <property type="match status" value="1"/>
</dbReference>
<feature type="region of interest" description="Disordered" evidence="3">
    <location>
        <begin position="969"/>
        <end position="997"/>
    </location>
</feature>
<feature type="compositionally biased region" description="Polar residues" evidence="3">
    <location>
        <begin position="338"/>
        <end position="357"/>
    </location>
</feature>
<dbReference type="Pfam" id="PF03915">
    <property type="entry name" value="AIP3"/>
    <property type="match status" value="1"/>
</dbReference>
<keyword evidence="6" id="KW-1185">Reference proteome</keyword>
<protein>
    <recommendedName>
        <fullName evidence="4">Actin interacting protein 3-like C-terminal domain-containing protein</fullName>
    </recommendedName>
</protein>
<feature type="compositionally biased region" description="Polar residues" evidence="3">
    <location>
        <begin position="979"/>
        <end position="989"/>
    </location>
</feature>
<reference evidence="5" key="1">
    <citation type="submission" date="2021-11" db="EMBL/GenBank/DDBJ databases">
        <authorList>
            <person name="Schell T."/>
        </authorList>
    </citation>
    <scope>NUCLEOTIDE SEQUENCE</scope>
    <source>
        <strain evidence="5">M5</strain>
    </source>
</reference>
<gene>
    <name evidence="5" type="ORF">DGAL_LOCUS6549</name>
</gene>
<evidence type="ECO:0000256" key="1">
    <source>
        <dbReference type="ARBA" id="ARBA00023054"/>
    </source>
</evidence>
<dbReference type="OrthoDB" id="6022652at2759"/>
<proteinExistence type="predicted"/>
<evidence type="ECO:0000313" key="5">
    <source>
        <dbReference type="EMBL" id="CAH0103872.1"/>
    </source>
</evidence>
<dbReference type="EMBL" id="CAKKLH010000118">
    <property type="protein sequence ID" value="CAH0103872.1"/>
    <property type="molecule type" value="Genomic_DNA"/>
</dbReference>
<evidence type="ECO:0000256" key="3">
    <source>
        <dbReference type="SAM" id="MobiDB-lite"/>
    </source>
</evidence>
<dbReference type="InterPro" id="IPR051825">
    <property type="entry name" value="SRCIN1"/>
</dbReference>
<feature type="coiled-coil region" evidence="2">
    <location>
        <begin position="1002"/>
        <end position="1029"/>
    </location>
</feature>
<feature type="region of interest" description="Disordered" evidence="3">
    <location>
        <begin position="843"/>
        <end position="889"/>
    </location>
</feature>
<feature type="region of interest" description="Disordered" evidence="3">
    <location>
        <begin position="671"/>
        <end position="704"/>
    </location>
</feature>
<dbReference type="Gene3D" id="1.20.58.1540">
    <property type="entry name" value="Actin interacting protein 3, C-terminal domain"/>
    <property type="match status" value="1"/>
</dbReference>
<feature type="compositionally biased region" description="Low complexity" evidence="3">
    <location>
        <begin position="860"/>
        <end position="871"/>
    </location>
</feature>
<name>A0A8J2RVK9_9CRUS</name>
<dbReference type="GO" id="GO:0005737">
    <property type="term" value="C:cytoplasm"/>
    <property type="evidence" value="ECO:0007669"/>
    <property type="project" value="TreeGrafter"/>
</dbReference>
<evidence type="ECO:0000256" key="2">
    <source>
        <dbReference type="SAM" id="Coils"/>
    </source>
</evidence>
<sequence>MTTMPMLSHSNSLMDDDPGIMSEAETSATGFRRGSKQRATLPVVRTPSKTLERPLGLVFLQFRHETKRALLPNEITTLDTVRALFVRSFARQLSMEYFDSNNVHIYIHDSNQDMFYELEDLRDIRDRSILRLFETDELKQPFNFQSALPISLSQLSFLDDADMDPTDLDQSLDRCNPRLMISSPLSSGTWDEMSYFSEPEFDSDYRPQNVHKAKARGAKPIMGLANGRQSISAASVNHGSTLSLIQPPPNMPRNLQGRSALHRSYSIAAEQTPSAPIRIDRTAMSPVKLGRDYATSVSSDQSGRWNEHGAEVIHGFFPCSQQALPPQVPPRPPERSFHNYSNLSNLKPNYGPPTSSLVHGRKRMEQVERKLASLTGLVQTALTSAVGVHVQLSDNDLDSDTNNSGLVPIRIPVPSIEPESGSSHLLAVKTPRLGLGKCKESKPTKPAIKSSTLPRASSQVSVYKGDSDWIGSVETYTQLRLLQKNARELRSEMRSLRRLSQSQLSAVKEAVKDTIQIMKKTFLENSEVISNALCDSHPSTTEATLKNVHRQEDNYQKEMKQLEKDLSELETSVENLRSHVINKKTRVSMVDVEQLATLLSRSSKSIDQLKAQFPVLEESIKGALTLQMDQQAEDTQFLTETPNKLENTIGRCKKLTSTLVTLRRLASVQEQRQPHTLEKSATSKSCYATSVTGDSPSDVTRNPPQQRIPWNEFANQSDSNDAFAASLELYPTHRADISESGIVDIPSRNCSRSFYQCGDQSQRTEPRSPNALDTLLDELKHYSENNKPDEEASLNVTAKTGSGKRAQPLQSALAIHSISKTTSSTPTYTESSVDSVISNNCIANATNGRRRAPPPPPPRTSSRSPLASPLRANKKFQPRPLPSLPSAAENSHLTMPLVTKVVSVSSQSSQSRTRNTSLILIDSKVTETPTFMETGKINKGQLSVPTEANEKTVGPQDVLLRSWCVSSINPSGSRRKSQADSNMVSTGGNSVVPLTLPGSPKREILESRHQELLKTQKHLQEQYDRLQRLHSTQVTPVPIGSDVLQLAVPHCTSQMVDKESVASNRQFIAQKSTETCNLQKRENKNFENIENEEMKNKAIDNGTTKILNQPTDNADEKKEQLLITPSNDADREKGKDYTFISLLLDNAHETDIL</sequence>
<dbReference type="AlphaFoldDB" id="A0A8J2RVK9"/>
<dbReference type="Proteomes" id="UP000789390">
    <property type="component" value="Unassembled WGS sequence"/>
</dbReference>
<feature type="compositionally biased region" description="Polar residues" evidence="3">
    <location>
        <begin position="679"/>
        <end position="704"/>
    </location>
</feature>
<feature type="region of interest" description="Disordered" evidence="3">
    <location>
        <begin position="324"/>
        <end position="360"/>
    </location>
</feature>
<keyword evidence="1 2" id="KW-0175">Coiled coil</keyword>
<dbReference type="PANTHER" id="PTHR22741">
    <property type="entry name" value="P140CAP/SNIP-RELATED"/>
    <property type="match status" value="1"/>
</dbReference>